<dbReference type="Proteomes" id="UP001215598">
    <property type="component" value="Unassembled WGS sequence"/>
</dbReference>
<name>A0AAD7NWM5_9AGAR</name>
<keyword evidence="3" id="KW-1185">Reference proteome</keyword>
<reference evidence="2" key="1">
    <citation type="submission" date="2023-03" db="EMBL/GenBank/DDBJ databases">
        <title>Massive genome expansion in bonnet fungi (Mycena s.s.) driven by repeated elements and novel gene families across ecological guilds.</title>
        <authorList>
            <consortium name="Lawrence Berkeley National Laboratory"/>
            <person name="Harder C.B."/>
            <person name="Miyauchi S."/>
            <person name="Viragh M."/>
            <person name="Kuo A."/>
            <person name="Thoen E."/>
            <person name="Andreopoulos B."/>
            <person name="Lu D."/>
            <person name="Skrede I."/>
            <person name="Drula E."/>
            <person name="Henrissat B."/>
            <person name="Morin E."/>
            <person name="Kohler A."/>
            <person name="Barry K."/>
            <person name="LaButti K."/>
            <person name="Morin E."/>
            <person name="Salamov A."/>
            <person name="Lipzen A."/>
            <person name="Mereny Z."/>
            <person name="Hegedus B."/>
            <person name="Baldrian P."/>
            <person name="Stursova M."/>
            <person name="Weitz H."/>
            <person name="Taylor A."/>
            <person name="Grigoriev I.V."/>
            <person name="Nagy L.G."/>
            <person name="Martin F."/>
            <person name="Kauserud H."/>
        </authorList>
    </citation>
    <scope>NUCLEOTIDE SEQUENCE</scope>
    <source>
        <strain evidence="2">CBHHK182m</strain>
    </source>
</reference>
<protein>
    <submittedName>
        <fullName evidence="2">Uncharacterized protein</fullName>
    </submittedName>
</protein>
<feature type="compositionally biased region" description="Acidic residues" evidence="1">
    <location>
        <begin position="58"/>
        <end position="67"/>
    </location>
</feature>
<feature type="region of interest" description="Disordered" evidence="1">
    <location>
        <begin position="21"/>
        <end position="106"/>
    </location>
</feature>
<dbReference type="AlphaFoldDB" id="A0AAD7NWM5"/>
<evidence type="ECO:0000256" key="1">
    <source>
        <dbReference type="SAM" id="MobiDB-lite"/>
    </source>
</evidence>
<feature type="region of interest" description="Disordered" evidence="1">
    <location>
        <begin position="425"/>
        <end position="445"/>
    </location>
</feature>
<proteinExistence type="predicted"/>
<comment type="caution">
    <text evidence="2">The sequence shown here is derived from an EMBL/GenBank/DDBJ whole genome shotgun (WGS) entry which is preliminary data.</text>
</comment>
<feature type="compositionally biased region" description="Acidic residues" evidence="1">
    <location>
        <begin position="77"/>
        <end position="92"/>
    </location>
</feature>
<sequence length="593" mass="66118">MADTPASLSPPVAPRRAIWRRNIVQSSPLPPQDNLPPSDPMSESELDDLPALNNIADSEAEEDDEDYLPALLKVPDDELTDDEEDSDWEDDIAPPKEFERSSSPLSQIPSAMQTPIANTQPIINSSPLSDAPQTPIAILGRSMLSSSPMYTLRTEAKFIMERATQRRIETLQNLRQNVAAIKEAEADEKARKLEADSKAMKAHFEEVLAGLEERGYSLANLMEHVFNPTTHFESGYDWRWRGFFAHKPVVKHILGYWSSSRAHTTRTFIWDWAYQLVRKVVARESRRITSSGILSKVKKTVNEEFFLNFSLRGISATLRSLSPTAFGIFDAYSSTKRQAKTESKGFLKRHEVLSGSVALALLNGRSQNNSFAQAVCGTYLMATGAQRQHFSVLHRIGFSMGYSSTIGQGTKTNLAMSGSLDDIDGVEPGRHAKRNKKNREAKKAKKKRIRAPGTLWLLSEACRATAHILASTGLFLIMYDNINMMVRIAEQILGRKNTQENGTCATEVALHNTKLEDLLTADLDKGIANASPFTDAEAEFFRKNMIHTILRIIVRYGGEEFAHLKDDLEKAQPVSADKITVHQSSPANPTYQV</sequence>
<evidence type="ECO:0000313" key="3">
    <source>
        <dbReference type="Proteomes" id="UP001215598"/>
    </source>
</evidence>
<feature type="compositionally biased region" description="Pro residues" evidence="1">
    <location>
        <begin position="28"/>
        <end position="39"/>
    </location>
</feature>
<dbReference type="EMBL" id="JARKIB010000006">
    <property type="protein sequence ID" value="KAJ7778908.1"/>
    <property type="molecule type" value="Genomic_DNA"/>
</dbReference>
<evidence type="ECO:0000313" key="2">
    <source>
        <dbReference type="EMBL" id="KAJ7778908.1"/>
    </source>
</evidence>
<accession>A0AAD7NWM5</accession>
<gene>
    <name evidence="2" type="ORF">B0H16DRAFT_1448457</name>
</gene>
<organism evidence="2 3">
    <name type="scientific">Mycena metata</name>
    <dbReference type="NCBI Taxonomy" id="1033252"/>
    <lineage>
        <taxon>Eukaryota</taxon>
        <taxon>Fungi</taxon>
        <taxon>Dikarya</taxon>
        <taxon>Basidiomycota</taxon>
        <taxon>Agaricomycotina</taxon>
        <taxon>Agaricomycetes</taxon>
        <taxon>Agaricomycetidae</taxon>
        <taxon>Agaricales</taxon>
        <taxon>Marasmiineae</taxon>
        <taxon>Mycenaceae</taxon>
        <taxon>Mycena</taxon>
    </lineage>
</organism>
<feature type="compositionally biased region" description="Basic residues" evidence="1">
    <location>
        <begin position="431"/>
        <end position="445"/>
    </location>
</feature>